<dbReference type="EMBL" id="LPXN01000147">
    <property type="protein sequence ID" value="KZD03364.1"/>
    <property type="molecule type" value="Genomic_DNA"/>
</dbReference>
<dbReference type="PANTHER" id="PTHR44591">
    <property type="entry name" value="STRESS RESPONSE REGULATOR PROTEIN 1"/>
    <property type="match status" value="1"/>
</dbReference>
<dbReference type="RefSeq" id="WP_067559164.1">
    <property type="nucleotide sequence ID" value="NZ_LPXN01000147.1"/>
</dbReference>
<gene>
    <name evidence="4" type="ORF">AUP43_13160</name>
</gene>
<dbReference type="Pfam" id="PF00072">
    <property type="entry name" value="Response_reg"/>
    <property type="match status" value="1"/>
</dbReference>
<dbReference type="InterPro" id="IPR050595">
    <property type="entry name" value="Bact_response_regulator"/>
</dbReference>
<keyword evidence="1" id="KW-0597">Phosphoprotein</keyword>
<comment type="caution">
    <text evidence="2">Lacks conserved residue(s) required for the propagation of feature annotation.</text>
</comment>
<feature type="domain" description="Response regulatory" evidence="3">
    <location>
        <begin position="11"/>
        <end position="130"/>
    </location>
</feature>
<evidence type="ECO:0000259" key="3">
    <source>
        <dbReference type="PROSITE" id="PS50110"/>
    </source>
</evidence>
<comment type="caution">
    <text evidence="4">The sequence shown here is derived from an EMBL/GenBank/DDBJ whole genome shotgun (WGS) entry which is preliminary data.</text>
</comment>
<dbReference type="Proteomes" id="UP000076400">
    <property type="component" value="Unassembled WGS sequence"/>
</dbReference>
<evidence type="ECO:0000313" key="5">
    <source>
        <dbReference type="Proteomes" id="UP000076400"/>
    </source>
</evidence>
<dbReference type="AlphaFoldDB" id="A0A154VPY0"/>
<dbReference type="GO" id="GO:0000160">
    <property type="term" value="P:phosphorelay signal transduction system"/>
    <property type="evidence" value="ECO:0007669"/>
    <property type="project" value="InterPro"/>
</dbReference>
<dbReference type="OrthoDB" id="9786548at2"/>
<dbReference type="InterPro" id="IPR001789">
    <property type="entry name" value="Sig_transdc_resp-reg_receiver"/>
</dbReference>
<dbReference type="SMART" id="SM00448">
    <property type="entry name" value="REC"/>
    <property type="match status" value="1"/>
</dbReference>
<dbReference type="STRING" id="580166.AUP43_13160"/>
<evidence type="ECO:0000313" key="4">
    <source>
        <dbReference type="EMBL" id="KZD03364.1"/>
    </source>
</evidence>
<reference evidence="4 5" key="1">
    <citation type="submission" date="2015-12" db="EMBL/GenBank/DDBJ databases">
        <title>Genome sequence of Oceanibaculum pacificum MCCC 1A02656.</title>
        <authorList>
            <person name="Lu L."/>
            <person name="Lai Q."/>
            <person name="Shao Z."/>
            <person name="Qian P."/>
        </authorList>
    </citation>
    <scope>NUCLEOTIDE SEQUENCE [LARGE SCALE GENOMIC DNA]</scope>
    <source>
        <strain evidence="4 5">MCCC 1A02656</strain>
    </source>
</reference>
<organism evidence="4 5">
    <name type="scientific">Oceanibaculum pacificum</name>
    <dbReference type="NCBI Taxonomy" id="580166"/>
    <lineage>
        <taxon>Bacteria</taxon>
        <taxon>Pseudomonadati</taxon>
        <taxon>Pseudomonadota</taxon>
        <taxon>Alphaproteobacteria</taxon>
        <taxon>Rhodospirillales</taxon>
        <taxon>Oceanibaculaceae</taxon>
        <taxon>Oceanibaculum</taxon>
    </lineage>
</organism>
<dbReference type="PANTHER" id="PTHR44591:SF3">
    <property type="entry name" value="RESPONSE REGULATORY DOMAIN-CONTAINING PROTEIN"/>
    <property type="match status" value="1"/>
</dbReference>
<sequence length="163" mass="18431">MAEKIDFSAVRFLIVDPNPLSTELLYDILRMLGSISIRRAADSNKAMTILRAGGIDVLITEWNVGPVSGLELLDMVRNSTQSPDRMLPIIMLTANSEPEFVVQARDHGVTEFLAKPFTVDAFYRRLVSVIARPRSFVNADSYFGPDRRRRQINHGGPDRRRED</sequence>
<evidence type="ECO:0000256" key="1">
    <source>
        <dbReference type="ARBA" id="ARBA00022553"/>
    </source>
</evidence>
<name>A0A154VPY0_9PROT</name>
<dbReference type="Gene3D" id="3.40.50.2300">
    <property type="match status" value="1"/>
</dbReference>
<dbReference type="SUPFAM" id="SSF52172">
    <property type="entry name" value="CheY-like"/>
    <property type="match status" value="1"/>
</dbReference>
<keyword evidence="5" id="KW-1185">Reference proteome</keyword>
<dbReference type="InterPro" id="IPR011006">
    <property type="entry name" value="CheY-like_superfamily"/>
</dbReference>
<proteinExistence type="predicted"/>
<accession>A0A154VPY0</accession>
<dbReference type="PROSITE" id="PS50110">
    <property type="entry name" value="RESPONSE_REGULATORY"/>
    <property type="match status" value="1"/>
</dbReference>
<evidence type="ECO:0000256" key="2">
    <source>
        <dbReference type="PROSITE-ProRule" id="PRU00169"/>
    </source>
</evidence>
<protein>
    <recommendedName>
        <fullName evidence="3">Response regulatory domain-containing protein</fullName>
    </recommendedName>
</protein>